<dbReference type="RefSeq" id="WP_119049841.1">
    <property type="nucleotide sequence ID" value="NZ_CP032157.1"/>
</dbReference>
<organism evidence="2 3">
    <name type="scientific">Paraflavitalea soli</name>
    <dbReference type="NCBI Taxonomy" id="2315862"/>
    <lineage>
        <taxon>Bacteria</taxon>
        <taxon>Pseudomonadati</taxon>
        <taxon>Bacteroidota</taxon>
        <taxon>Chitinophagia</taxon>
        <taxon>Chitinophagales</taxon>
        <taxon>Chitinophagaceae</taxon>
        <taxon>Paraflavitalea</taxon>
    </lineage>
</organism>
<proteinExistence type="predicted"/>
<dbReference type="AlphaFoldDB" id="A0A3B7MHS2"/>
<dbReference type="EMBL" id="CP032157">
    <property type="protein sequence ID" value="AXY73954.1"/>
    <property type="molecule type" value="Genomic_DNA"/>
</dbReference>
<evidence type="ECO:0000256" key="1">
    <source>
        <dbReference type="SAM" id="Phobius"/>
    </source>
</evidence>
<accession>A0A3B7MHS2</accession>
<keyword evidence="1" id="KW-0812">Transmembrane</keyword>
<keyword evidence="3" id="KW-1185">Reference proteome</keyword>
<evidence type="ECO:0000313" key="3">
    <source>
        <dbReference type="Proteomes" id="UP000263900"/>
    </source>
</evidence>
<protein>
    <submittedName>
        <fullName evidence="2">Uncharacterized protein</fullName>
    </submittedName>
</protein>
<gene>
    <name evidence="2" type="ORF">D3H65_08140</name>
</gene>
<feature type="transmembrane region" description="Helical" evidence="1">
    <location>
        <begin position="47"/>
        <end position="64"/>
    </location>
</feature>
<feature type="transmembrane region" description="Helical" evidence="1">
    <location>
        <begin position="12"/>
        <end position="35"/>
    </location>
</feature>
<dbReference type="Proteomes" id="UP000263900">
    <property type="component" value="Chromosome"/>
</dbReference>
<keyword evidence="1" id="KW-0472">Membrane</keyword>
<name>A0A3B7MHS2_9BACT</name>
<sequence length="161" mass="18809">MLIYTTARKSNWPYILKQWAISAGILFAIILLARFFSKDFIKVTDTFYWIVSIFLLYHFIDLVSEKRVYKIVIDETSRSITQYYRSAFSGEGEKVHTLDKVQLYVKSKASAADGEITTQHIELYKSWRIILELDTKKHGFSPYTLQEIRKTLEQLLVPVTG</sequence>
<evidence type="ECO:0000313" key="2">
    <source>
        <dbReference type="EMBL" id="AXY73954.1"/>
    </source>
</evidence>
<dbReference type="KEGG" id="pseg:D3H65_08140"/>
<keyword evidence="1" id="KW-1133">Transmembrane helix</keyword>
<reference evidence="2 3" key="1">
    <citation type="submission" date="2018-09" db="EMBL/GenBank/DDBJ databases">
        <title>Genome sequencing of strain 6GH32-13.</title>
        <authorList>
            <person name="Weon H.-Y."/>
            <person name="Heo J."/>
            <person name="Kwon S.-W."/>
        </authorList>
    </citation>
    <scope>NUCLEOTIDE SEQUENCE [LARGE SCALE GENOMIC DNA]</scope>
    <source>
        <strain evidence="2 3">5GH32-13</strain>
    </source>
</reference>